<evidence type="ECO:0000313" key="14">
    <source>
        <dbReference type="EMBL" id="OYQ31863.1"/>
    </source>
</evidence>
<dbReference type="PANTHER" id="PTHR11537:SF254">
    <property type="entry name" value="POTASSIUM VOLTAGE-GATED CHANNEL PROTEIN SHAB"/>
    <property type="match status" value="1"/>
</dbReference>
<accession>A0A255YRL9</accession>
<feature type="domain" description="Ion transport" evidence="13">
    <location>
        <begin position="29"/>
        <end position="243"/>
    </location>
</feature>
<keyword evidence="3" id="KW-0633">Potassium transport</keyword>
<dbReference type="Gene3D" id="1.20.120.350">
    <property type="entry name" value="Voltage-gated potassium channels. Chain C"/>
    <property type="match status" value="1"/>
</dbReference>
<organism evidence="14 15">
    <name type="scientific">Flavobacterium cyanobacteriorum</name>
    <dbReference type="NCBI Taxonomy" id="2022802"/>
    <lineage>
        <taxon>Bacteria</taxon>
        <taxon>Pseudomonadati</taxon>
        <taxon>Bacteroidota</taxon>
        <taxon>Flavobacteriia</taxon>
        <taxon>Flavobacteriales</taxon>
        <taxon>Flavobacteriaceae</taxon>
        <taxon>Flavobacterium</taxon>
    </lineage>
</organism>
<dbReference type="GO" id="GO:0001508">
    <property type="term" value="P:action potential"/>
    <property type="evidence" value="ECO:0007669"/>
    <property type="project" value="TreeGrafter"/>
</dbReference>
<evidence type="ECO:0000313" key="15">
    <source>
        <dbReference type="Proteomes" id="UP000216605"/>
    </source>
</evidence>
<dbReference type="GO" id="GO:0008076">
    <property type="term" value="C:voltage-gated potassium channel complex"/>
    <property type="evidence" value="ECO:0007669"/>
    <property type="project" value="InterPro"/>
</dbReference>
<keyword evidence="11" id="KW-0407">Ion channel</keyword>
<evidence type="ECO:0000256" key="10">
    <source>
        <dbReference type="ARBA" id="ARBA00023136"/>
    </source>
</evidence>
<dbReference type="Gene3D" id="1.10.287.70">
    <property type="match status" value="1"/>
</dbReference>
<feature type="transmembrane region" description="Helical" evidence="12">
    <location>
        <begin position="33"/>
        <end position="52"/>
    </location>
</feature>
<name>A0A255YRL9_9FLAO</name>
<dbReference type="GO" id="GO:0005249">
    <property type="term" value="F:voltage-gated potassium channel activity"/>
    <property type="evidence" value="ECO:0007669"/>
    <property type="project" value="InterPro"/>
</dbReference>
<evidence type="ECO:0000256" key="12">
    <source>
        <dbReference type="SAM" id="Phobius"/>
    </source>
</evidence>
<sequence length="276" mass="30650">MASTTNKIQGGFRHKLHTIIYEADTPAGRFFDVMLLVLILISVVAVMLESVAGIRQEYGEELQVIEWVITIFFTLEYIGRVIAVKQPLRYVFSFYGIIDFLATIPMYVGLVFPGSGSGLLLSVRAIRLLRIFRILKLVHFVGASNQLLEAIKKSRVKIAVFLFSVIVLCIIFGTVMYLVEGPDNGFTSIPTSIYWTIVTLTTVGFGDITPVTPLGQFVAMVIMVLGYGIIAVPTGLVTAQFMKDSRIDTNTQVCHNCSAYNHRDDAKYCYNCGAHL</sequence>
<keyword evidence="10 12" id="KW-0472">Membrane</keyword>
<evidence type="ECO:0000256" key="8">
    <source>
        <dbReference type="ARBA" id="ARBA00022989"/>
    </source>
</evidence>
<dbReference type="RefSeq" id="WP_094417131.1">
    <property type="nucleotide sequence ID" value="NZ_NOXV01000306.1"/>
</dbReference>
<comment type="caution">
    <text evidence="14">The sequence shown here is derived from an EMBL/GenBank/DDBJ whole genome shotgun (WGS) entry which is preliminary data.</text>
</comment>
<evidence type="ECO:0000259" key="13">
    <source>
        <dbReference type="Pfam" id="PF00520"/>
    </source>
</evidence>
<evidence type="ECO:0000256" key="5">
    <source>
        <dbReference type="ARBA" id="ARBA00022826"/>
    </source>
</evidence>
<gene>
    <name evidence="14" type="ORF">CHU92_15320</name>
</gene>
<keyword evidence="4 12" id="KW-0812">Transmembrane</keyword>
<keyword evidence="7" id="KW-0630">Potassium</keyword>
<evidence type="ECO:0000256" key="11">
    <source>
        <dbReference type="ARBA" id="ARBA00023303"/>
    </source>
</evidence>
<evidence type="ECO:0000256" key="1">
    <source>
        <dbReference type="ARBA" id="ARBA00004141"/>
    </source>
</evidence>
<dbReference type="PRINTS" id="PR00169">
    <property type="entry name" value="KCHANNEL"/>
</dbReference>
<evidence type="ECO:0000256" key="4">
    <source>
        <dbReference type="ARBA" id="ARBA00022692"/>
    </source>
</evidence>
<reference evidence="14 15" key="1">
    <citation type="submission" date="2017-07" db="EMBL/GenBank/DDBJ databases">
        <title>Flavobacterium cyanobacteriorum sp. nov., isolated from cyanobacterial aggregates in a eutrophic lake.</title>
        <authorList>
            <person name="Cai H."/>
        </authorList>
    </citation>
    <scope>NUCLEOTIDE SEQUENCE [LARGE SCALE GENOMIC DNA]</scope>
    <source>
        <strain evidence="14 15">TH021</strain>
    </source>
</reference>
<dbReference type="PANTHER" id="PTHR11537">
    <property type="entry name" value="VOLTAGE-GATED POTASSIUM CHANNEL"/>
    <property type="match status" value="1"/>
</dbReference>
<dbReference type="EMBL" id="NOXV01000306">
    <property type="protein sequence ID" value="OYQ31863.1"/>
    <property type="molecule type" value="Genomic_DNA"/>
</dbReference>
<evidence type="ECO:0000256" key="3">
    <source>
        <dbReference type="ARBA" id="ARBA00022538"/>
    </source>
</evidence>
<dbReference type="InterPro" id="IPR028325">
    <property type="entry name" value="VG_K_chnl"/>
</dbReference>
<dbReference type="InterPro" id="IPR027359">
    <property type="entry name" value="Volt_channel_dom_sf"/>
</dbReference>
<proteinExistence type="predicted"/>
<evidence type="ECO:0000256" key="9">
    <source>
        <dbReference type="ARBA" id="ARBA00023065"/>
    </source>
</evidence>
<evidence type="ECO:0000256" key="7">
    <source>
        <dbReference type="ARBA" id="ARBA00022958"/>
    </source>
</evidence>
<feature type="transmembrane region" description="Helical" evidence="12">
    <location>
        <begin position="158"/>
        <end position="179"/>
    </location>
</feature>
<keyword evidence="9" id="KW-0406">Ion transport</keyword>
<comment type="subcellular location">
    <subcellularLocation>
        <location evidence="1">Membrane</location>
        <topology evidence="1">Multi-pass membrane protein</topology>
    </subcellularLocation>
</comment>
<keyword evidence="15" id="KW-1185">Reference proteome</keyword>
<evidence type="ECO:0000256" key="2">
    <source>
        <dbReference type="ARBA" id="ARBA00022448"/>
    </source>
</evidence>
<dbReference type="Proteomes" id="UP000216605">
    <property type="component" value="Unassembled WGS sequence"/>
</dbReference>
<dbReference type="Pfam" id="PF00520">
    <property type="entry name" value="Ion_trans"/>
    <property type="match status" value="1"/>
</dbReference>
<feature type="transmembrane region" description="Helical" evidence="12">
    <location>
        <begin position="217"/>
        <end position="237"/>
    </location>
</feature>
<keyword evidence="8 12" id="KW-1133">Transmembrane helix</keyword>
<protein>
    <submittedName>
        <fullName evidence="14">Ion transporter</fullName>
    </submittedName>
</protein>
<dbReference type="InterPro" id="IPR005821">
    <property type="entry name" value="Ion_trans_dom"/>
</dbReference>
<dbReference type="SUPFAM" id="SSF81324">
    <property type="entry name" value="Voltage-gated potassium channels"/>
    <property type="match status" value="1"/>
</dbReference>
<dbReference type="AlphaFoldDB" id="A0A255YRL9"/>
<dbReference type="OrthoDB" id="9799090at2"/>
<evidence type="ECO:0000256" key="6">
    <source>
        <dbReference type="ARBA" id="ARBA00022882"/>
    </source>
</evidence>
<keyword evidence="5" id="KW-0631">Potassium channel</keyword>
<keyword evidence="6" id="KW-0851">Voltage-gated channel</keyword>
<feature type="transmembrane region" description="Helical" evidence="12">
    <location>
        <begin position="64"/>
        <end position="84"/>
    </location>
</feature>
<keyword evidence="2" id="KW-0813">Transport</keyword>